<dbReference type="PANTHER" id="PTHR25465">
    <property type="entry name" value="B-BOX DOMAIN CONTAINING"/>
    <property type="match status" value="1"/>
</dbReference>
<dbReference type="Pfam" id="PF15227">
    <property type="entry name" value="zf-C3HC4_4"/>
    <property type="match status" value="1"/>
</dbReference>
<dbReference type="Pfam" id="PF25600">
    <property type="entry name" value="TRIM_CC"/>
    <property type="match status" value="1"/>
</dbReference>
<evidence type="ECO:0000256" key="4">
    <source>
        <dbReference type="ARBA" id="ARBA00022833"/>
    </source>
</evidence>
<dbReference type="InterPro" id="IPR001841">
    <property type="entry name" value="Znf_RING"/>
</dbReference>
<dbReference type="InterPro" id="IPR001870">
    <property type="entry name" value="B30.2/SPRY"/>
</dbReference>
<keyword evidence="5" id="KW-0391">Immunity</keyword>
<dbReference type="STRING" id="33528.ENSGAFP00000008983"/>
<dbReference type="PROSITE" id="PS00518">
    <property type="entry name" value="ZF_RING_1"/>
    <property type="match status" value="1"/>
</dbReference>
<proteinExistence type="predicted"/>
<dbReference type="Pfam" id="PF00643">
    <property type="entry name" value="zf-B_box"/>
    <property type="match status" value="1"/>
</dbReference>
<dbReference type="InterPro" id="IPR013320">
    <property type="entry name" value="ConA-like_dom_sf"/>
</dbReference>
<dbReference type="PANTHER" id="PTHR25465:SF5">
    <property type="entry name" value="E3 UBIQUITIN_ISG15 LIGASE TRIM25-RELATED"/>
    <property type="match status" value="1"/>
</dbReference>
<dbReference type="InterPro" id="IPR003877">
    <property type="entry name" value="SPRY_dom"/>
</dbReference>
<gene>
    <name evidence="11" type="ORF">CCH79_00015838</name>
</gene>
<dbReference type="Gene3D" id="4.10.830.40">
    <property type="match status" value="1"/>
</dbReference>
<dbReference type="Proteomes" id="UP000250572">
    <property type="component" value="Unassembled WGS sequence"/>
</dbReference>
<evidence type="ECO:0000256" key="3">
    <source>
        <dbReference type="ARBA" id="ARBA00022771"/>
    </source>
</evidence>
<evidence type="ECO:0000256" key="1">
    <source>
        <dbReference type="ARBA" id="ARBA00022588"/>
    </source>
</evidence>
<feature type="domain" description="B box-type" evidence="9">
    <location>
        <begin position="235"/>
        <end position="275"/>
    </location>
</feature>
<evidence type="ECO:0000256" key="7">
    <source>
        <dbReference type="SAM" id="Coils"/>
    </source>
</evidence>
<keyword evidence="12" id="KW-1185">Reference proteome</keyword>
<dbReference type="InterPro" id="IPR043136">
    <property type="entry name" value="B30.2/SPRY_sf"/>
</dbReference>
<dbReference type="SUPFAM" id="SSF57845">
    <property type="entry name" value="B-box zinc-binding domain"/>
    <property type="match status" value="1"/>
</dbReference>
<dbReference type="InterPro" id="IPR058030">
    <property type="entry name" value="TRIM8/14/16/25/29/45/65_CC"/>
</dbReference>
<comment type="caution">
    <text evidence="11">The sequence shown here is derived from an EMBL/GenBank/DDBJ whole genome shotgun (WGS) entry which is preliminary data.</text>
</comment>
<dbReference type="Gene3D" id="3.30.160.60">
    <property type="entry name" value="Classic Zinc Finger"/>
    <property type="match status" value="1"/>
</dbReference>
<feature type="non-terminal residue" evidence="11">
    <location>
        <position position="623"/>
    </location>
</feature>
<keyword evidence="4" id="KW-0862">Zinc</keyword>
<keyword evidence="2" id="KW-0479">Metal-binding</keyword>
<feature type="domain" description="RING-type" evidence="8">
    <location>
        <begin position="97"/>
        <end position="141"/>
    </location>
</feature>
<keyword evidence="7" id="KW-0175">Coiled coil</keyword>
<protein>
    <recommendedName>
        <fullName evidence="13">RING-type E3 ubiquitin transferase</fullName>
    </recommendedName>
</protein>
<dbReference type="InterPro" id="IPR000315">
    <property type="entry name" value="Znf_B-box"/>
</dbReference>
<dbReference type="SUPFAM" id="SSF57850">
    <property type="entry name" value="RING/U-box"/>
    <property type="match status" value="1"/>
</dbReference>
<dbReference type="InterPro" id="IPR013083">
    <property type="entry name" value="Znf_RING/FYVE/PHD"/>
</dbReference>
<dbReference type="InterPro" id="IPR051051">
    <property type="entry name" value="E3_ubiq-ligase_TRIM/RNF"/>
</dbReference>
<dbReference type="SMART" id="SM00336">
    <property type="entry name" value="BBOX"/>
    <property type="match status" value="1"/>
</dbReference>
<dbReference type="InterPro" id="IPR017907">
    <property type="entry name" value="Znf_RING_CS"/>
</dbReference>
<keyword evidence="1" id="KW-0399">Innate immunity</keyword>
<dbReference type="SMART" id="SM00449">
    <property type="entry name" value="SPRY"/>
    <property type="match status" value="1"/>
</dbReference>
<dbReference type="CDD" id="cd19769">
    <property type="entry name" value="Bbox2_TRIM16-like"/>
    <property type="match status" value="1"/>
</dbReference>
<evidence type="ECO:0000313" key="12">
    <source>
        <dbReference type="Proteomes" id="UP000250572"/>
    </source>
</evidence>
<evidence type="ECO:0000256" key="2">
    <source>
        <dbReference type="ARBA" id="ARBA00022723"/>
    </source>
</evidence>
<accession>A0A315VA83</accession>
<feature type="domain" description="B30.2/SPRY" evidence="10">
    <location>
        <begin position="429"/>
        <end position="623"/>
    </location>
</feature>
<dbReference type="PROSITE" id="PS50119">
    <property type="entry name" value="ZF_BBOX"/>
    <property type="match status" value="1"/>
</dbReference>
<organism evidence="11 12">
    <name type="scientific">Gambusia affinis</name>
    <name type="common">Western mosquitofish</name>
    <name type="synonym">Heterandria affinis</name>
    <dbReference type="NCBI Taxonomy" id="33528"/>
    <lineage>
        <taxon>Eukaryota</taxon>
        <taxon>Metazoa</taxon>
        <taxon>Chordata</taxon>
        <taxon>Craniata</taxon>
        <taxon>Vertebrata</taxon>
        <taxon>Euteleostomi</taxon>
        <taxon>Actinopterygii</taxon>
        <taxon>Neopterygii</taxon>
        <taxon>Teleostei</taxon>
        <taxon>Neoteleostei</taxon>
        <taxon>Acanthomorphata</taxon>
        <taxon>Ovalentaria</taxon>
        <taxon>Atherinomorphae</taxon>
        <taxon>Cyprinodontiformes</taxon>
        <taxon>Poeciliidae</taxon>
        <taxon>Poeciliinae</taxon>
        <taxon>Gambusia</taxon>
    </lineage>
</organism>
<dbReference type="AlphaFoldDB" id="A0A315VA83"/>
<evidence type="ECO:0000259" key="9">
    <source>
        <dbReference type="PROSITE" id="PS50119"/>
    </source>
</evidence>
<evidence type="ECO:0000256" key="6">
    <source>
        <dbReference type="PROSITE-ProRule" id="PRU00024"/>
    </source>
</evidence>
<evidence type="ECO:0000313" key="11">
    <source>
        <dbReference type="EMBL" id="PWA19833.1"/>
    </source>
</evidence>
<dbReference type="Pfam" id="PF00622">
    <property type="entry name" value="SPRY"/>
    <property type="match status" value="1"/>
</dbReference>
<dbReference type="Gene3D" id="2.60.120.920">
    <property type="match status" value="1"/>
</dbReference>
<evidence type="ECO:0000259" key="8">
    <source>
        <dbReference type="PROSITE" id="PS50089"/>
    </source>
</evidence>
<name>A0A315VA83_GAMAF</name>
<evidence type="ECO:0000256" key="5">
    <source>
        <dbReference type="ARBA" id="ARBA00022859"/>
    </source>
</evidence>
<evidence type="ECO:0008006" key="13">
    <source>
        <dbReference type="Google" id="ProtNLM"/>
    </source>
</evidence>
<feature type="coiled-coil region" evidence="7">
    <location>
        <begin position="346"/>
        <end position="375"/>
    </location>
</feature>
<dbReference type="SUPFAM" id="SSF49899">
    <property type="entry name" value="Concanavalin A-like lectins/glucanases"/>
    <property type="match status" value="1"/>
</dbReference>
<dbReference type="EMBL" id="NHOQ01002060">
    <property type="protein sequence ID" value="PWA19833.1"/>
    <property type="molecule type" value="Genomic_DNA"/>
</dbReference>
<sequence length="623" mass="69803">MSLSFSVDFSTLSTMRKAREFWLTYNTRSKENVPKRRSCGACYFHPCFVVDTVVGLIVSGLAEFVSLIPFEIRQDSFKMAANSPEPGVDLDQSQFCCSVCLDLFREPVTVPCGHSYCRLCIEACWTRDEKAEGRYSCPQCREVFQPRPALRKNITLAEVVGKLKATGTKETPLSVELTCAGPDDVACDFCCEARSHKASMSCLTCLASYCGFHLAPHHTVPALKTHQLVSVTVPLKEKMCKKHNKVLEVYCHSDRSCICYLCVIDEHRGHFTVPASAERATEQMLLNINQIGVQTSLQNREHELKELGKALEDFKVCSRTAVDSVDKIIDLLISSIQTTRILAKQMIETREKLAVAEAEKLQLQLREEIAKLRKRNGDLHKLSLSSDHIHFIQTFPALSTSCESPDLPPGAVVCPRESMAAASRSLNDLKSKVEGVLEDSWFNFSATDRCVLTLDIQTAHKCLSISKDQQQDVGVSCYSRYAPYYVSRADMFESVKQVLCCEALSERCYWEVTWEGSFCAVAVAYKDIGRSSSSSEFGCNDKSWSLECSKNAYVFRHRSEKKVVSGPLTSQVGVYLDYRAGTLAFYSISKEMVLLHREQTMFCKPLHPGLGLKDDVQAKLLKL</sequence>
<dbReference type="PROSITE" id="PS50188">
    <property type="entry name" value="B302_SPRY"/>
    <property type="match status" value="1"/>
</dbReference>
<reference evidence="11 12" key="1">
    <citation type="journal article" date="2018" name="G3 (Bethesda)">
        <title>A High-Quality Reference Genome for the Invasive Mosquitofish Gambusia affinis Using a Chicago Library.</title>
        <authorList>
            <person name="Hoffberg S.L."/>
            <person name="Troendle N.J."/>
            <person name="Glenn T.C."/>
            <person name="Mahmud O."/>
            <person name="Louha S."/>
            <person name="Chalopin D."/>
            <person name="Bennetzen J.L."/>
            <person name="Mauricio R."/>
        </authorList>
    </citation>
    <scope>NUCLEOTIDE SEQUENCE [LARGE SCALE GENOMIC DNA]</scope>
    <source>
        <strain evidence="11">NE01/NJP1002.9</strain>
        <tissue evidence="11">Muscle</tissue>
    </source>
</reference>
<keyword evidence="3 6" id="KW-0863">Zinc-finger</keyword>
<dbReference type="PROSITE" id="PS50089">
    <property type="entry name" value="ZF_RING_2"/>
    <property type="match status" value="1"/>
</dbReference>
<evidence type="ECO:0000259" key="10">
    <source>
        <dbReference type="PROSITE" id="PS50188"/>
    </source>
</evidence>
<dbReference type="Gene3D" id="3.30.40.10">
    <property type="entry name" value="Zinc/RING finger domain, C3HC4 (zinc finger)"/>
    <property type="match status" value="1"/>
</dbReference>
<dbReference type="GO" id="GO:0045087">
    <property type="term" value="P:innate immune response"/>
    <property type="evidence" value="ECO:0007669"/>
    <property type="project" value="UniProtKB-KW"/>
</dbReference>
<dbReference type="SMART" id="SM00184">
    <property type="entry name" value="RING"/>
    <property type="match status" value="1"/>
</dbReference>
<dbReference type="GO" id="GO:0008270">
    <property type="term" value="F:zinc ion binding"/>
    <property type="evidence" value="ECO:0007669"/>
    <property type="project" value="UniProtKB-KW"/>
</dbReference>